<dbReference type="PANTHER" id="PTHR45527:SF1">
    <property type="entry name" value="FATTY ACID SYNTHASE"/>
    <property type="match status" value="1"/>
</dbReference>
<dbReference type="AlphaFoldDB" id="U2YAB1"/>
<dbReference type="Pfam" id="PF00550">
    <property type="entry name" value="PP-binding"/>
    <property type="match status" value="1"/>
</dbReference>
<keyword evidence="3" id="KW-1185">Reference proteome</keyword>
<dbReference type="InterPro" id="IPR009081">
    <property type="entry name" value="PP-bd_ACP"/>
</dbReference>
<protein>
    <recommendedName>
        <fullName evidence="1">Carrier domain-containing protein</fullName>
    </recommendedName>
</protein>
<dbReference type="InterPro" id="IPR042099">
    <property type="entry name" value="ANL_N_sf"/>
</dbReference>
<gene>
    <name evidence="2" type="ORF">ANG5_0468</name>
</gene>
<evidence type="ECO:0000313" key="3">
    <source>
        <dbReference type="Proteomes" id="UP000016985"/>
    </source>
</evidence>
<comment type="caution">
    <text evidence="2">The sequence shown here is derived from an EMBL/GenBank/DDBJ whole genome shotgun (WGS) entry which is preliminary data.</text>
</comment>
<reference evidence="2 3" key="1">
    <citation type="submission" date="2013-09" db="EMBL/GenBank/DDBJ databases">
        <title>Genome Sequences of seven clinical isolates and type strains of anginosus group streptococci.</title>
        <authorList>
            <person name="Maruyama F."/>
            <person name="Sakurai A."/>
            <person name="Ogura Y."/>
            <person name="Homma H."/>
            <person name="Takahashi N."/>
            <person name="Ohtsubo Y."/>
            <person name="Hoshino T."/>
            <person name="Okahashi N."/>
            <person name="Nakagawa I."/>
            <person name="Kimura S."/>
            <person name="Fujiwara T."/>
            <person name="Hayashi T."/>
            <person name="Shintani S."/>
        </authorList>
    </citation>
    <scope>NUCLEOTIDE SEQUENCE [LARGE SCALE GENOMIC DNA]</scope>
    <source>
        <strain evidence="3">CCUG46377</strain>
    </source>
</reference>
<dbReference type="Gene3D" id="1.10.1200.10">
    <property type="entry name" value="ACP-like"/>
    <property type="match status" value="1"/>
</dbReference>
<sequence>MNKIDIVMNYLNKEKISGTKIFYGSCIENHSNTKDIDVCIITNQVIDEEFYDRYRQFLIDNKLVIDEEIRYEDKLFLSESKIESALESYSNQSENFDLENDYRDVVNRLIINIFTTKVKIFDDNGNYEEYSNRAWEKVLERFRNFGGSTFSDFIKIFKVNWDYKQYWGYSPKITKDLYNRFYQHNSESEFIRLLKTNVIKHPQKIAVYSEEKNLTYEELDRFSDNVADSLLNFESEYVVVNYSHTYELLPIIFGILKSGKVYIPVDNTSPVKEIELIRKKFPESIYISESESDLDIPKIFCSNHSIVNYQKNKLAYIIHTSGTTGVPKGVCVTTKNLNYIMRACQSFAPVSISDCYLFSTRNTFDVSITEIFGFLYNGGSVYLFSVKNKNFYKELPNIINKFAITHVALSPSVLGVLLKYSDEIGLRYINQLKYLLIAGEEFKYELLKITEEKLKKVDVFNVYGPTETTVYATYFNVRDISESFRLKNKVPIGKPLPGVETLIIDNELLIGGQGVADGYYNDVIQTEKKFTKINGSIFYHTGDIVEESNSLLVYKGRKDSQIQLYGIRLELGEIRTSIAKIINDSKRDLEVIFDNNMLILFYTGDKINNIREMLEKEMISYKIPSKYINIGEFPLTSSGKIDKKLLLEKYTSNEIRNHEENNVHDIVLNVVESVMQQQINPDANLLDMGLNSLNSVEIILELEERLNIDLGSLNLYVNSSIEEITKFIEKSQKSSDLKLTTIVEPKIKLKNIPLIRNIEYRYPTFFYARIYNTLNFDSQLTGKIYLRKEQISYEEIYHKLSKIEVFKSVLSNDLNYFEVLDTPINISRIEISDVRVDISEELRNLVKKSKENNGLLYKFVLFENESESVLHYSIDHSICDSSSLDALERYLLGVNNLSKNYSSYIKEVHFRNRLDILLKEVERFDLQDDDKVSEALVGLNDKVNFTTLNYLSTETRNVYVEILLFLRDKFLKQYHLDNVKVNLIYNIRKFNEVLDFTSTIGDLHLGLTYNLNLNDDIEDTLEELINFYKENMFNPKAIGYKNFPNIDLDEKKL</sequence>
<evidence type="ECO:0000259" key="1">
    <source>
        <dbReference type="PROSITE" id="PS50075"/>
    </source>
</evidence>
<dbReference type="RefSeq" id="WP_022525557.1">
    <property type="nucleotide sequence ID" value="NZ_BASX01000003.1"/>
</dbReference>
<organism evidence="2 3">
    <name type="scientific">Streptococcus constellatus subsp. pharyngis SK1060 = CCUG 46377</name>
    <dbReference type="NCBI Taxonomy" id="1035184"/>
    <lineage>
        <taxon>Bacteria</taxon>
        <taxon>Bacillati</taxon>
        <taxon>Bacillota</taxon>
        <taxon>Bacilli</taxon>
        <taxon>Lactobacillales</taxon>
        <taxon>Streptococcaceae</taxon>
        <taxon>Streptococcus</taxon>
        <taxon>Streptococcus anginosus group</taxon>
    </lineage>
</organism>
<dbReference type="PANTHER" id="PTHR45527">
    <property type="entry name" value="NONRIBOSOMAL PEPTIDE SYNTHETASE"/>
    <property type="match status" value="1"/>
</dbReference>
<accession>U2YAB1</accession>
<name>U2YAB1_STRCV</name>
<dbReference type="GO" id="GO:0043041">
    <property type="term" value="P:amino acid activation for nonribosomal peptide biosynthetic process"/>
    <property type="evidence" value="ECO:0007669"/>
    <property type="project" value="TreeGrafter"/>
</dbReference>
<dbReference type="GO" id="GO:0044550">
    <property type="term" value="P:secondary metabolite biosynthetic process"/>
    <property type="evidence" value="ECO:0007669"/>
    <property type="project" value="TreeGrafter"/>
</dbReference>
<dbReference type="InterPro" id="IPR045851">
    <property type="entry name" value="AMP-bd_C_sf"/>
</dbReference>
<proteinExistence type="predicted"/>
<dbReference type="Gene3D" id="3.40.50.12780">
    <property type="entry name" value="N-terminal domain of ligase-like"/>
    <property type="match status" value="1"/>
</dbReference>
<evidence type="ECO:0000313" key="2">
    <source>
        <dbReference type="EMBL" id="GAD43940.1"/>
    </source>
</evidence>
<dbReference type="SUPFAM" id="SSF47336">
    <property type="entry name" value="ACP-like"/>
    <property type="match status" value="1"/>
</dbReference>
<dbReference type="PROSITE" id="PS50075">
    <property type="entry name" value="CARRIER"/>
    <property type="match status" value="1"/>
</dbReference>
<dbReference type="GO" id="GO:0031177">
    <property type="term" value="F:phosphopantetheine binding"/>
    <property type="evidence" value="ECO:0007669"/>
    <property type="project" value="TreeGrafter"/>
</dbReference>
<dbReference type="Gene3D" id="3.30.300.30">
    <property type="match status" value="1"/>
</dbReference>
<dbReference type="GO" id="GO:0005737">
    <property type="term" value="C:cytoplasm"/>
    <property type="evidence" value="ECO:0007669"/>
    <property type="project" value="TreeGrafter"/>
</dbReference>
<dbReference type="SUPFAM" id="SSF56801">
    <property type="entry name" value="Acetyl-CoA synthetase-like"/>
    <property type="match status" value="1"/>
</dbReference>
<dbReference type="Proteomes" id="UP000016985">
    <property type="component" value="Unassembled WGS sequence"/>
</dbReference>
<dbReference type="InterPro" id="IPR036736">
    <property type="entry name" value="ACP-like_sf"/>
</dbReference>
<feature type="domain" description="Carrier" evidence="1">
    <location>
        <begin position="654"/>
        <end position="732"/>
    </location>
</feature>
<dbReference type="InterPro" id="IPR000873">
    <property type="entry name" value="AMP-dep_synth/lig_dom"/>
</dbReference>
<dbReference type="Pfam" id="PF00501">
    <property type="entry name" value="AMP-binding"/>
    <property type="match status" value="1"/>
</dbReference>
<dbReference type="PROSITE" id="PS00455">
    <property type="entry name" value="AMP_BINDING"/>
    <property type="match status" value="1"/>
</dbReference>
<dbReference type="EMBL" id="BASX01000003">
    <property type="protein sequence ID" value="GAD43940.1"/>
    <property type="molecule type" value="Genomic_DNA"/>
</dbReference>
<dbReference type="InterPro" id="IPR020845">
    <property type="entry name" value="AMP-binding_CS"/>
</dbReference>